<dbReference type="Proteomes" id="UP000054815">
    <property type="component" value="Unassembled WGS sequence"/>
</dbReference>
<reference evidence="1 2" key="1">
    <citation type="submission" date="2015-01" db="EMBL/GenBank/DDBJ databases">
        <title>Evolution of Trichinella species and genotypes.</title>
        <authorList>
            <person name="Korhonen P.K."/>
            <person name="Edoardo P."/>
            <person name="Giuseppe L.R."/>
            <person name="Gasser R.B."/>
        </authorList>
    </citation>
    <scope>NUCLEOTIDE SEQUENCE [LARGE SCALE GENOMIC DNA]</scope>
    <source>
        <strain evidence="1">ISS141</strain>
    </source>
</reference>
<accession>A0A0V0Y9S8</accession>
<evidence type="ECO:0000313" key="2">
    <source>
        <dbReference type="Proteomes" id="UP000054815"/>
    </source>
</evidence>
<dbReference type="AlphaFoldDB" id="A0A0V0Y9S8"/>
<name>A0A0V0Y9S8_TRIPS</name>
<dbReference type="EMBL" id="JYDU01000034">
    <property type="protein sequence ID" value="KRX97236.1"/>
    <property type="molecule type" value="Genomic_DNA"/>
</dbReference>
<gene>
    <name evidence="1" type="ORF">T4E_5852</name>
</gene>
<proteinExistence type="predicted"/>
<comment type="caution">
    <text evidence="1">The sequence shown here is derived from an EMBL/GenBank/DDBJ whole genome shotgun (WGS) entry which is preliminary data.</text>
</comment>
<evidence type="ECO:0000313" key="1">
    <source>
        <dbReference type="EMBL" id="KRX97236.1"/>
    </source>
</evidence>
<protein>
    <submittedName>
        <fullName evidence="1">Uncharacterized protein</fullName>
    </submittedName>
</protein>
<organism evidence="1 2">
    <name type="scientific">Trichinella pseudospiralis</name>
    <name type="common">Parasitic roundworm</name>
    <dbReference type="NCBI Taxonomy" id="6337"/>
    <lineage>
        <taxon>Eukaryota</taxon>
        <taxon>Metazoa</taxon>
        <taxon>Ecdysozoa</taxon>
        <taxon>Nematoda</taxon>
        <taxon>Enoplea</taxon>
        <taxon>Dorylaimia</taxon>
        <taxon>Trichinellida</taxon>
        <taxon>Trichinellidae</taxon>
        <taxon>Trichinella</taxon>
    </lineage>
</organism>
<sequence length="66" mass="7584">MYEMVFNKGRVSNRFLCCAAGRWLGNVQTMTSIHLRMWTMVSRGRGLANPLPTIDHFLRTVGDGRR</sequence>